<dbReference type="GO" id="GO:0003677">
    <property type="term" value="F:DNA binding"/>
    <property type="evidence" value="ECO:0007669"/>
    <property type="project" value="InterPro"/>
</dbReference>
<dbReference type="InterPro" id="IPR004509">
    <property type="entry name" value="Competence_ComEA_HhH"/>
</dbReference>
<dbReference type="Gene3D" id="1.10.150.280">
    <property type="entry name" value="AF1531-like domain"/>
    <property type="match status" value="1"/>
</dbReference>
<evidence type="ECO:0000313" key="5">
    <source>
        <dbReference type="Proteomes" id="UP000480929"/>
    </source>
</evidence>
<feature type="domain" description="Helix-hairpin-helix DNA-binding motif class 1" evidence="1">
    <location>
        <begin position="105"/>
        <end position="124"/>
    </location>
</feature>
<dbReference type="Proteomes" id="UP000433575">
    <property type="component" value="Unassembled WGS sequence"/>
</dbReference>
<dbReference type="InterPro" id="IPR051675">
    <property type="entry name" value="Endo/Exo/Phosphatase_dom_1"/>
</dbReference>
<dbReference type="PANTHER" id="PTHR21180:SF32">
    <property type="entry name" value="ENDONUCLEASE_EXONUCLEASE_PHOSPHATASE FAMILY DOMAIN-CONTAINING PROTEIN 1"/>
    <property type="match status" value="1"/>
</dbReference>
<evidence type="ECO:0000259" key="1">
    <source>
        <dbReference type="SMART" id="SM00278"/>
    </source>
</evidence>
<dbReference type="EMBL" id="WKPI01000032">
    <property type="protein sequence ID" value="MSC34323.1"/>
    <property type="molecule type" value="Genomic_DNA"/>
</dbReference>
<proteinExistence type="predicted"/>
<accession>A0A6N7S9N9</accession>
<comment type="caution">
    <text evidence="2">The sequence shown here is derived from an EMBL/GenBank/DDBJ whole genome shotgun (WGS) entry which is preliminary data.</text>
</comment>
<gene>
    <name evidence="3" type="ORF">GKD88_14440</name>
    <name evidence="2" type="ORF">GKE08_14770</name>
</gene>
<dbReference type="RefSeq" id="WP_154239921.1">
    <property type="nucleotide sequence ID" value="NZ_CALJPI010000220.1"/>
</dbReference>
<dbReference type="EMBL" id="WKPJ01000030">
    <property type="protein sequence ID" value="MSA90593.1"/>
    <property type="molecule type" value="Genomic_DNA"/>
</dbReference>
<dbReference type="NCBIfam" id="TIGR00426">
    <property type="entry name" value="competence protein ComEA helix-hairpin-helix repeat region"/>
    <property type="match status" value="1"/>
</dbReference>
<dbReference type="InterPro" id="IPR010994">
    <property type="entry name" value="RuvA_2-like"/>
</dbReference>
<organism evidence="2 4">
    <name type="scientific">Holdemania massiliensis</name>
    <dbReference type="NCBI Taxonomy" id="1468449"/>
    <lineage>
        <taxon>Bacteria</taxon>
        <taxon>Bacillati</taxon>
        <taxon>Bacillota</taxon>
        <taxon>Erysipelotrichia</taxon>
        <taxon>Erysipelotrichales</taxon>
        <taxon>Erysipelotrichaceae</taxon>
        <taxon>Holdemania</taxon>
    </lineage>
</organism>
<dbReference type="Proteomes" id="UP000480929">
    <property type="component" value="Unassembled WGS sequence"/>
</dbReference>
<dbReference type="SMART" id="SM00278">
    <property type="entry name" value="HhH1"/>
    <property type="match status" value="2"/>
</dbReference>
<dbReference type="InterPro" id="IPR003583">
    <property type="entry name" value="Hlx-hairpin-Hlx_DNA-bd_motif"/>
</dbReference>
<evidence type="ECO:0000313" key="3">
    <source>
        <dbReference type="EMBL" id="MSC34323.1"/>
    </source>
</evidence>
<feature type="domain" description="Helix-hairpin-helix DNA-binding motif class 1" evidence="1">
    <location>
        <begin position="135"/>
        <end position="154"/>
    </location>
</feature>
<dbReference type="OrthoDB" id="9790239at2"/>
<reference evidence="4 5" key="1">
    <citation type="journal article" date="2019" name="Nat. Med.">
        <title>A library of human gut bacterial isolates paired with longitudinal multiomics data enables mechanistic microbiome research.</title>
        <authorList>
            <person name="Poyet M."/>
            <person name="Groussin M."/>
            <person name="Gibbons S.M."/>
            <person name="Avila-Pacheco J."/>
            <person name="Jiang X."/>
            <person name="Kearney S.M."/>
            <person name="Perrotta A.R."/>
            <person name="Berdy B."/>
            <person name="Zhao S."/>
            <person name="Lieberman T.D."/>
            <person name="Swanson P.K."/>
            <person name="Smith M."/>
            <person name="Roesemann S."/>
            <person name="Alexander J.E."/>
            <person name="Rich S.A."/>
            <person name="Livny J."/>
            <person name="Vlamakis H."/>
            <person name="Clish C."/>
            <person name="Bullock K."/>
            <person name="Deik A."/>
            <person name="Scott J."/>
            <person name="Pierce K.A."/>
            <person name="Xavier R.J."/>
            <person name="Alm E.J."/>
        </authorList>
    </citation>
    <scope>NUCLEOTIDE SEQUENCE [LARGE SCALE GENOMIC DNA]</scope>
    <source>
        <strain evidence="2 4">BIOML-A4</strain>
        <strain evidence="3 5">BIOML-A5</strain>
    </source>
</reference>
<dbReference type="AlphaFoldDB" id="A0A6N7S9N9"/>
<dbReference type="Pfam" id="PF12836">
    <property type="entry name" value="HHH_3"/>
    <property type="match status" value="1"/>
</dbReference>
<name>A0A6N7S9N9_9FIRM</name>
<keyword evidence="5" id="KW-1185">Reference proteome</keyword>
<dbReference type="GO" id="GO:0006281">
    <property type="term" value="P:DNA repair"/>
    <property type="evidence" value="ECO:0007669"/>
    <property type="project" value="InterPro"/>
</dbReference>
<dbReference type="PANTHER" id="PTHR21180">
    <property type="entry name" value="ENDONUCLEASE/EXONUCLEASE/PHOSPHATASE FAMILY DOMAIN-CONTAINING PROTEIN 1"/>
    <property type="match status" value="1"/>
</dbReference>
<sequence length="157" mass="17614">MKKGFLLIFCFVFLLLPVIPQRVVDLETMRGQPITVTIEGAVLQPQTLTCAPYTQLGEVLAQVELAEDADLTPFSMTMTLKDNDVIRIPQLQSTPRISINTATLEQLMQLPGIGQATAQKIIDYRAEHGLFQQLEDLMQVPGIKQKKWDALKDFICL</sequence>
<dbReference type="SUPFAM" id="SSF47781">
    <property type="entry name" value="RuvA domain 2-like"/>
    <property type="match status" value="1"/>
</dbReference>
<evidence type="ECO:0000313" key="2">
    <source>
        <dbReference type="EMBL" id="MSA90593.1"/>
    </source>
</evidence>
<protein>
    <recommendedName>
        <fullName evidence="1">Helix-hairpin-helix DNA-binding motif class 1 domain-containing protein</fullName>
    </recommendedName>
</protein>
<evidence type="ECO:0000313" key="4">
    <source>
        <dbReference type="Proteomes" id="UP000433575"/>
    </source>
</evidence>